<dbReference type="AlphaFoldDB" id="A0AAE1FP96"/>
<sequence length="191" mass="22058">MDNAPYHSILTEESCCPTTATRKSHLIEWLEHRQISFPQHATRPELLNICRQYRPEPQYKVDDIIREWGHEIVRLPPAHPELNVIEQEVVEEHRATLDPNNPRDLIDGYLMEMEERKEDLDSTFKALYSLCSNSSTLTETEYTLALSYTILLLKRDSVYQSQLASAGRAIIAVRSGRLDSRQLPDHCVSLI</sequence>
<organism evidence="1 2">
    <name type="scientific">Petrolisthes cinctipes</name>
    <name type="common">Flat porcelain crab</name>
    <dbReference type="NCBI Taxonomy" id="88211"/>
    <lineage>
        <taxon>Eukaryota</taxon>
        <taxon>Metazoa</taxon>
        <taxon>Ecdysozoa</taxon>
        <taxon>Arthropoda</taxon>
        <taxon>Crustacea</taxon>
        <taxon>Multicrustacea</taxon>
        <taxon>Malacostraca</taxon>
        <taxon>Eumalacostraca</taxon>
        <taxon>Eucarida</taxon>
        <taxon>Decapoda</taxon>
        <taxon>Pleocyemata</taxon>
        <taxon>Anomura</taxon>
        <taxon>Galatheoidea</taxon>
        <taxon>Porcellanidae</taxon>
        <taxon>Petrolisthes</taxon>
    </lineage>
</organism>
<gene>
    <name evidence="1" type="ORF">Pcinc_017400</name>
</gene>
<comment type="caution">
    <text evidence="1">The sequence shown here is derived from an EMBL/GenBank/DDBJ whole genome shotgun (WGS) entry which is preliminary data.</text>
</comment>
<dbReference type="Gene3D" id="3.30.420.10">
    <property type="entry name" value="Ribonuclease H-like superfamily/Ribonuclease H"/>
    <property type="match status" value="1"/>
</dbReference>
<evidence type="ECO:0000313" key="1">
    <source>
        <dbReference type="EMBL" id="KAK3877932.1"/>
    </source>
</evidence>
<protein>
    <submittedName>
        <fullName evidence="1">Uncharacterized protein</fullName>
    </submittedName>
</protein>
<reference evidence="1" key="1">
    <citation type="submission" date="2023-10" db="EMBL/GenBank/DDBJ databases">
        <title>Genome assemblies of two species of porcelain crab, Petrolisthes cinctipes and Petrolisthes manimaculis (Anomura: Porcellanidae).</title>
        <authorList>
            <person name="Angst P."/>
        </authorList>
    </citation>
    <scope>NUCLEOTIDE SEQUENCE</scope>
    <source>
        <strain evidence="1">PB745_01</strain>
        <tissue evidence="1">Gill</tissue>
    </source>
</reference>
<dbReference type="Proteomes" id="UP001286313">
    <property type="component" value="Unassembled WGS sequence"/>
</dbReference>
<proteinExistence type="predicted"/>
<dbReference type="GO" id="GO:0003676">
    <property type="term" value="F:nucleic acid binding"/>
    <property type="evidence" value="ECO:0007669"/>
    <property type="project" value="InterPro"/>
</dbReference>
<keyword evidence="2" id="KW-1185">Reference proteome</keyword>
<accession>A0AAE1FP96</accession>
<evidence type="ECO:0000313" key="2">
    <source>
        <dbReference type="Proteomes" id="UP001286313"/>
    </source>
</evidence>
<dbReference type="EMBL" id="JAWQEG010001608">
    <property type="protein sequence ID" value="KAK3877932.1"/>
    <property type="molecule type" value="Genomic_DNA"/>
</dbReference>
<dbReference type="PANTHER" id="PTHR33939">
    <property type="entry name" value="PROTEIN CBG22215"/>
    <property type="match status" value="1"/>
</dbReference>
<dbReference type="InterPro" id="IPR036397">
    <property type="entry name" value="RNaseH_sf"/>
</dbReference>
<dbReference type="PANTHER" id="PTHR33939:SF1">
    <property type="entry name" value="DUF4371 DOMAIN-CONTAINING PROTEIN"/>
    <property type="match status" value="1"/>
</dbReference>
<name>A0AAE1FP96_PETCI</name>